<evidence type="ECO:0000256" key="2">
    <source>
        <dbReference type="ARBA" id="ARBA00022475"/>
    </source>
</evidence>
<feature type="domain" description="Prepilin type IV endopeptidase peptidase" evidence="7">
    <location>
        <begin position="12"/>
        <end position="115"/>
    </location>
</feature>
<dbReference type="Pfam" id="PF01478">
    <property type="entry name" value="Peptidase_A24"/>
    <property type="match status" value="1"/>
</dbReference>
<keyword evidence="4 6" id="KW-1133">Transmembrane helix</keyword>
<dbReference type="HOGENOM" id="CLU_057101_9_2_5"/>
<protein>
    <submittedName>
        <fullName evidence="8">Peptidase A24A, prepilin type IV</fullName>
    </submittedName>
</protein>
<evidence type="ECO:0000313" key="9">
    <source>
        <dbReference type="Proteomes" id="UP000009134"/>
    </source>
</evidence>
<evidence type="ECO:0000256" key="3">
    <source>
        <dbReference type="ARBA" id="ARBA00022692"/>
    </source>
</evidence>
<dbReference type="KEGG" id="nar:Saro_1526"/>
<gene>
    <name evidence="8" type="ordered locus">Saro_1526</name>
</gene>
<dbReference type="eggNOG" id="COG4960">
    <property type="taxonomic scope" value="Bacteria"/>
</dbReference>
<evidence type="ECO:0000313" key="8">
    <source>
        <dbReference type="EMBL" id="ABD25967.1"/>
    </source>
</evidence>
<dbReference type="InterPro" id="IPR052218">
    <property type="entry name" value="Preflagellin_Peptidase"/>
</dbReference>
<feature type="transmembrane region" description="Helical" evidence="6">
    <location>
        <begin position="31"/>
        <end position="51"/>
    </location>
</feature>
<evidence type="ECO:0000256" key="4">
    <source>
        <dbReference type="ARBA" id="ARBA00022989"/>
    </source>
</evidence>
<dbReference type="STRING" id="279238.Saro_1526"/>
<dbReference type="RefSeq" id="WP_011445179.1">
    <property type="nucleotide sequence ID" value="NC_007794.1"/>
</dbReference>
<comment type="subcellular location">
    <subcellularLocation>
        <location evidence="1">Cell membrane</location>
        <topology evidence="1">Multi-pass membrane protein</topology>
    </subcellularLocation>
</comment>
<keyword evidence="2" id="KW-1003">Cell membrane</keyword>
<organism evidence="8 9">
    <name type="scientific">Novosphingobium aromaticivorans (strain ATCC 700278 / DSM 12444 / CCUG 56034 / CIP 105152 / NBRC 16084 / F199)</name>
    <dbReference type="NCBI Taxonomy" id="279238"/>
    <lineage>
        <taxon>Bacteria</taxon>
        <taxon>Pseudomonadati</taxon>
        <taxon>Pseudomonadota</taxon>
        <taxon>Alphaproteobacteria</taxon>
        <taxon>Sphingomonadales</taxon>
        <taxon>Sphingomonadaceae</taxon>
        <taxon>Novosphingobium</taxon>
    </lineage>
</organism>
<sequence>MIESHQQAIAFLLLLGFAVAGTISDVRNRRLPNWLCLATAVTGLGASLFLLEYGDPIWAFPAHGAASLIVGMALFALRWIGGGDAKFYAAVACWFPLRLAALLLVTVTLSGVLLLILFFAIRRFRGLPISRKDGASLPYGVAIGTGGLVALAGYNCL</sequence>
<feature type="transmembrane region" description="Helical" evidence="6">
    <location>
        <begin position="58"/>
        <end position="80"/>
    </location>
</feature>
<dbReference type="GO" id="GO:0005886">
    <property type="term" value="C:plasma membrane"/>
    <property type="evidence" value="ECO:0007669"/>
    <property type="project" value="UniProtKB-SubCell"/>
</dbReference>
<dbReference type="InterPro" id="IPR000045">
    <property type="entry name" value="Prepilin_IV_endopep_pep"/>
</dbReference>
<proteinExistence type="predicted"/>
<dbReference type="GO" id="GO:0004190">
    <property type="term" value="F:aspartic-type endopeptidase activity"/>
    <property type="evidence" value="ECO:0007669"/>
    <property type="project" value="InterPro"/>
</dbReference>
<dbReference type="PANTHER" id="PTHR36506:SF1">
    <property type="entry name" value="PREFLAGELLIN PEPTIDASE"/>
    <property type="match status" value="1"/>
</dbReference>
<dbReference type="Gene3D" id="1.20.120.1220">
    <property type="match status" value="1"/>
</dbReference>
<name>Q2G856_NOVAD</name>
<feature type="transmembrane region" description="Helical" evidence="6">
    <location>
        <begin position="100"/>
        <end position="121"/>
    </location>
</feature>
<dbReference type="AlphaFoldDB" id="Q2G856"/>
<evidence type="ECO:0000256" key="5">
    <source>
        <dbReference type="ARBA" id="ARBA00023136"/>
    </source>
</evidence>
<evidence type="ECO:0000256" key="1">
    <source>
        <dbReference type="ARBA" id="ARBA00004651"/>
    </source>
</evidence>
<evidence type="ECO:0000259" key="7">
    <source>
        <dbReference type="Pfam" id="PF01478"/>
    </source>
</evidence>
<evidence type="ECO:0000256" key="6">
    <source>
        <dbReference type="SAM" id="Phobius"/>
    </source>
</evidence>
<accession>Q2G856</accession>
<dbReference type="EMBL" id="CP000248">
    <property type="protein sequence ID" value="ABD25967.1"/>
    <property type="molecule type" value="Genomic_DNA"/>
</dbReference>
<dbReference type="Proteomes" id="UP000009134">
    <property type="component" value="Chromosome"/>
</dbReference>
<keyword evidence="3 6" id="KW-0812">Transmembrane</keyword>
<reference evidence="9" key="1">
    <citation type="submission" date="2006-01" db="EMBL/GenBank/DDBJ databases">
        <title>Complete sequence of Novosphingobium aromaticivorans DSM 12444.</title>
        <authorList>
            <consortium name="US DOE Joint Genome Institute"/>
            <person name="Copeland A."/>
            <person name="Lucas S."/>
            <person name="Lapidus A."/>
            <person name="Barry K."/>
            <person name="Detter J.C."/>
            <person name="Glavina T."/>
            <person name="Hammon N."/>
            <person name="Israni S."/>
            <person name="Pitluck S."/>
            <person name="Chain P."/>
            <person name="Malfatti S."/>
            <person name="Shin M."/>
            <person name="Vergez L."/>
            <person name="Schmutz J."/>
            <person name="Larimer F."/>
            <person name="Land M."/>
            <person name="Kyrpides N."/>
            <person name="Ivanova N."/>
            <person name="Fredrickson J."/>
            <person name="Balkwill D."/>
            <person name="Romine M.F."/>
            <person name="Richardson P."/>
        </authorList>
    </citation>
    <scope>NUCLEOTIDE SEQUENCE [LARGE SCALE GENOMIC DNA]</scope>
    <source>
        <strain evidence="9">ATCC 700278 / DSM 12444 / CCUG 56034 / CIP 105152 / NBRC 16084 / F199</strain>
    </source>
</reference>
<dbReference type="PANTHER" id="PTHR36506">
    <property type="entry name" value="PREFLAGELLIN PEPTIDASE"/>
    <property type="match status" value="1"/>
</dbReference>
<keyword evidence="9" id="KW-1185">Reference proteome</keyword>
<keyword evidence="5 6" id="KW-0472">Membrane</keyword>